<evidence type="ECO:0000313" key="2">
    <source>
        <dbReference type="Proteomes" id="UP000045545"/>
    </source>
</evidence>
<sequence length="231" mass="26993">MNKHSEWVSKESNQLILSSLKNTVLEYLAGKNEPGDPELISQAFHTEYNRLLSENRNWVEDEQSEFHLHFMALLLAGYKEILKVSTQEEALAVLKKAAIDSVKDDIQQGVRYALDYANDPMRVLVEASKEREEMFFGRTFTFARICDDEERYHLHVQKCFYHRFAVYHSVTELMNILCEWDWIWAGAIDPERHGFRFSLPTTLGYGNDVCRFYFERAGDCQCGMDLPSEQE</sequence>
<dbReference type="InterPro" id="IPR026002">
    <property type="entry name" value="ATC_hydrolase-like"/>
</dbReference>
<dbReference type="EMBL" id="CGIH01000049">
    <property type="protein sequence ID" value="CFY05556.1"/>
    <property type="molecule type" value="Genomic_DNA"/>
</dbReference>
<accession>A0A0E4C9N6</accession>
<protein>
    <submittedName>
        <fullName evidence="1">L-2-amino-thiazoline-4-carboxylic acid hydrolase</fullName>
    </submittedName>
</protein>
<dbReference type="RefSeq" id="WP_052729791.1">
    <property type="nucleotide sequence ID" value="NZ_CGIH01000049.1"/>
</dbReference>
<keyword evidence="1" id="KW-0378">Hydrolase</keyword>
<gene>
    <name evidence="1" type="ORF">2509</name>
</gene>
<dbReference type="OrthoDB" id="1899188at2"/>
<dbReference type="Proteomes" id="UP000045545">
    <property type="component" value="Unassembled WGS sequence"/>
</dbReference>
<evidence type="ECO:0000313" key="1">
    <source>
        <dbReference type="EMBL" id="CFY05556.1"/>
    </source>
</evidence>
<name>A0A0E4C9N6_9FIRM</name>
<dbReference type="AlphaFoldDB" id="A0A0E4C9N6"/>
<dbReference type="Pfam" id="PF14196">
    <property type="entry name" value="ATC_hydrolase"/>
    <property type="match status" value="1"/>
</dbReference>
<keyword evidence="2" id="KW-1185">Reference proteome</keyword>
<dbReference type="GO" id="GO:0016787">
    <property type="term" value="F:hydrolase activity"/>
    <property type="evidence" value="ECO:0007669"/>
    <property type="project" value="UniProtKB-KW"/>
</dbReference>
<reference evidence="1 2" key="1">
    <citation type="submission" date="2015-03" db="EMBL/GenBank/DDBJ databases">
        <authorList>
            <person name="Murphy D."/>
        </authorList>
    </citation>
    <scope>NUCLEOTIDE SEQUENCE [LARGE SCALE GENOMIC DNA]</scope>
    <source>
        <strain evidence="1 2">OL-4</strain>
    </source>
</reference>
<organism evidence="1 2">
    <name type="scientific">Syntrophomonas zehnderi OL-4</name>
    <dbReference type="NCBI Taxonomy" id="690567"/>
    <lineage>
        <taxon>Bacteria</taxon>
        <taxon>Bacillati</taxon>
        <taxon>Bacillota</taxon>
        <taxon>Clostridia</taxon>
        <taxon>Eubacteriales</taxon>
        <taxon>Syntrophomonadaceae</taxon>
        <taxon>Syntrophomonas</taxon>
    </lineage>
</organism>
<proteinExistence type="predicted"/>